<keyword evidence="2" id="KW-1185">Reference proteome</keyword>
<dbReference type="OrthoDB" id="2413580at2759"/>
<protein>
    <recommendedName>
        <fullName evidence="3">Fucosyltransferase</fullName>
    </recommendedName>
</protein>
<dbReference type="EMBL" id="QEAO01000027">
    <property type="protein sequence ID" value="TPX32706.1"/>
    <property type="molecule type" value="Genomic_DNA"/>
</dbReference>
<reference evidence="1 2" key="1">
    <citation type="journal article" date="2019" name="Sci. Rep.">
        <title>Comparative genomics of chytrid fungi reveal insights into the obligate biotrophic and pathogenic lifestyle of Synchytrium endobioticum.</title>
        <authorList>
            <person name="van de Vossenberg B.T.L.H."/>
            <person name="Warris S."/>
            <person name="Nguyen H.D.T."/>
            <person name="van Gent-Pelzer M.P.E."/>
            <person name="Joly D.L."/>
            <person name="van de Geest H.C."/>
            <person name="Bonants P.J.M."/>
            <person name="Smith D.S."/>
            <person name="Levesque C.A."/>
            <person name="van der Lee T.A.J."/>
        </authorList>
    </citation>
    <scope>NUCLEOTIDE SEQUENCE [LARGE SCALE GENOMIC DNA]</scope>
    <source>
        <strain evidence="1 2">JEL517</strain>
    </source>
</reference>
<evidence type="ECO:0000313" key="1">
    <source>
        <dbReference type="EMBL" id="TPX32706.1"/>
    </source>
</evidence>
<dbReference type="GeneID" id="42005486"/>
<evidence type="ECO:0008006" key="3">
    <source>
        <dbReference type="Google" id="ProtNLM"/>
    </source>
</evidence>
<accession>A0A507C412</accession>
<dbReference type="STRING" id="1806994.A0A507C412"/>
<dbReference type="AlphaFoldDB" id="A0A507C412"/>
<name>A0A507C412_9FUNG</name>
<evidence type="ECO:0000313" key="2">
    <source>
        <dbReference type="Proteomes" id="UP000319731"/>
    </source>
</evidence>
<comment type="caution">
    <text evidence="1">The sequence shown here is derived from an EMBL/GenBank/DDBJ whole genome shotgun (WGS) entry which is preliminary data.</text>
</comment>
<dbReference type="Proteomes" id="UP000319731">
    <property type="component" value="Unassembled WGS sequence"/>
</dbReference>
<organism evidence="1 2">
    <name type="scientific">Synchytrium microbalum</name>
    <dbReference type="NCBI Taxonomy" id="1806994"/>
    <lineage>
        <taxon>Eukaryota</taxon>
        <taxon>Fungi</taxon>
        <taxon>Fungi incertae sedis</taxon>
        <taxon>Chytridiomycota</taxon>
        <taxon>Chytridiomycota incertae sedis</taxon>
        <taxon>Chytridiomycetes</taxon>
        <taxon>Synchytriales</taxon>
        <taxon>Synchytriaceae</taxon>
        <taxon>Synchytrium</taxon>
    </lineage>
</organism>
<dbReference type="RefSeq" id="XP_031023863.1">
    <property type="nucleotide sequence ID" value="XM_031170189.1"/>
</dbReference>
<sequence>MGLGNHIPMIVNGFVLAVITGRFVLVDYPMANKTFQFSPNLDYSSYHHLLPKERVTVLKNYEWEKFSICATENLQSYYQQPVWELEGVDYWIPLLQANPHYTATLERLFPDGQIGHHVLTKIVRLQTGLESRLEVYKASKFGKFNVGIHFRQHKRSSTVGSIRMYASVALQLGANSGRKKEDIRFHLATDDPLIRQRFLPYFGDRLIHLSVDWKASNSANNPGGSMDDAVLDWGALASCNELVITYGSSFGNAAASYSGSKHYVIMPVRDNLANSREVAFWGGASSEMCFFMSKGFVGNPNTGDDAEKLWDDFQRDKENGVFANDDVKYSQQRMDLAKALVAALPSFWHHTQCDYS</sequence>
<dbReference type="Gene3D" id="3.40.50.11350">
    <property type="match status" value="1"/>
</dbReference>
<proteinExistence type="predicted"/>
<gene>
    <name evidence="1" type="ORF">SmJEL517_g04261</name>
</gene>